<gene>
    <name evidence="1" type="ORF">BKA07_001543</name>
</gene>
<sequence>MTDLDASARAALDWVRSRSDPGPNLPVEARVALHFHPEADSSGTSVLGSILGRGRYLSQFATGTSNGGLTAVAGGDRWLWEQRIFNHAYDRAAAVLRPVYGALDIDGDPYGPAPRFGSAYLRLRPEVLQRTTFAYPDSTYHPISFGVADRMGLLEAYCRDDPRREEPNRHCKEPDKGGTAFARDLLDYYVEAHVHGGVRVPEDVEAIVLDPSFDDESLLQAARHSGITVETHPGYRAEVGQIAAHPEYRGPEIVEVAKRIASSIAHSNLLSPVDVGRARRCPRFDPQQVKQVWHCLARFGRSW</sequence>
<evidence type="ECO:0000313" key="1">
    <source>
        <dbReference type="EMBL" id="NJC56508.1"/>
    </source>
</evidence>
<name>A0A846S098_9MICO</name>
<keyword evidence="2" id="KW-1185">Reference proteome</keyword>
<reference evidence="1 2" key="1">
    <citation type="submission" date="2020-03" db="EMBL/GenBank/DDBJ databases">
        <title>Sequencing the genomes of 1000 actinobacteria strains.</title>
        <authorList>
            <person name="Klenk H.-P."/>
        </authorList>
    </citation>
    <scope>NUCLEOTIDE SEQUENCE [LARGE SCALE GENOMIC DNA]</scope>
    <source>
        <strain evidence="1 2">DSM 18964</strain>
    </source>
</reference>
<dbReference type="Pfam" id="PF12294">
    <property type="entry name" value="DUF3626"/>
    <property type="match status" value="2"/>
</dbReference>
<organism evidence="1 2">
    <name type="scientific">Brevibacterium marinum</name>
    <dbReference type="NCBI Taxonomy" id="418643"/>
    <lineage>
        <taxon>Bacteria</taxon>
        <taxon>Bacillati</taxon>
        <taxon>Actinomycetota</taxon>
        <taxon>Actinomycetes</taxon>
        <taxon>Micrococcales</taxon>
        <taxon>Brevibacteriaceae</taxon>
        <taxon>Brevibacterium</taxon>
    </lineage>
</organism>
<dbReference type="Proteomes" id="UP000576792">
    <property type="component" value="Unassembled WGS sequence"/>
</dbReference>
<dbReference type="AlphaFoldDB" id="A0A846S098"/>
<accession>A0A846S098</accession>
<dbReference type="EMBL" id="JAATJN010000001">
    <property type="protein sequence ID" value="NJC56508.1"/>
    <property type="molecule type" value="Genomic_DNA"/>
</dbReference>
<comment type="caution">
    <text evidence="1">The sequence shown here is derived from an EMBL/GenBank/DDBJ whole genome shotgun (WGS) entry which is preliminary data.</text>
</comment>
<protein>
    <recommendedName>
        <fullName evidence="3">DUF3626 domain-containing protein</fullName>
    </recommendedName>
</protein>
<dbReference type="InterPro" id="IPR022074">
    <property type="entry name" value="DUF3626"/>
</dbReference>
<evidence type="ECO:0000313" key="2">
    <source>
        <dbReference type="Proteomes" id="UP000576792"/>
    </source>
</evidence>
<proteinExistence type="predicted"/>
<dbReference type="RefSeq" id="WP_167950374.1">
    <property type="nucleotide sequence ID" value="NZ_BAAAPQ010000013.1"/>
</dbReference>
<evidence type="ECO:0008006" key="3">
    <source>
        <dbReference type="Google" id="ProtNLM"/>
    </source>
</evidence>